<name>A0AA38XDY2_9EURO</name>
<dbReference type="EMBL" id="JAPDRK010000006">
    <property type="protein sequence ID" value="KAJ9611287.1"/>
    <property type="molecule type" value="Genomic_DNA"/>
</dbReference>
<keyword evidence="3" id="KW-1185">Reference proteome</keyword>
<reference evidence="2" key="1">
    <citation type="submission" date="2022-10" db="EMBL/GenBank/DDBJ databases">
        <title>Culturing micro-colonial fungi from biological soil crusts in the Mojave desert and describing Neophaeococcomyces mojavensis, and introducing the new genera and species Taxawa tesnikishii.</title>
        <authorList>
            <person name="Kurbessoian T."/>
            <person name="Stajich J.E."/>
        </authorList>
    </citation>
    <scope>NUCLEOTIDE SEQUENCE</scope>
    <source>
        <strain evidence="2">TK_41</strain>
    </source>
</reference>
<dbReference type="AlphaFoldDB" id="A0AA38XDY2"/>
<proteinExistence type="predicted"/>
<comment type="caution">
    <text evidence="2">The sequence shown here is derived from an EMBL/GenBank/DDBJ whole genome shotgun (WGS) entry which is preliminary data.</text>
</comment>
<feature type="compositionally biased region" description="Basic and acidic residues" evidence="1">
    <location>
        <begin position="431"/>
        <end position="443"/>
    </location>
</feature>
<evidence type="ECO:0000313" key="2">
    <source>
        <dbReference type="EMBL" id="KAJ9611287.1"/>
    </source>
</evidence>
<gene>
    <name evidence="2" type="ORF">H2200_004471</name>
</gene>
<dbReference type="Proteomes" id="UP001172673">
    <property type="component" value="Unassembled WGS sequence"/>
</dbReference>
<sequence length="586" mass="65923">MESMRTKELLNIYDPDKAMKAEHTKHIRAQKALASVLEEIRARRAWCRYCHEIVSDIQPEIKEKACPPTAKCPYRSRTPLPHRQQHVEEILKVACADCAWKNARGLFACSFTEVGRPATKLPAPAQPTRPLPKSILADPCRNAWSLSEIQDDVHWCHNILDSDPEFEERANFLLGSELLKEIGARKEPLPSSLPQAAAKFHSPVPSLSSATTQASSDDIDAELPPLNFTFQPEIDSGTPWEASCFQAQPHLPAEPEEADPIPTQYRQPKTIPRQTWQAHEEIYATFRVHIQYYYLLPSQFNNFIMCYKLIVQPSCPDCHRTGVFKVLERIQLCGRQCVMRNKGAPLPKLHMSVPHEHICTKCTLYRQAHREVFIAKFREAAKRHSIAVSSVSQVGSPVAGDRAVSPPLKDELKAKLRRGSFLEFQPAKQLAQDEKIGAPERQPKAAPTSTVATKAGNFARFRKDRFGVLYPSETKSPARQRAVSAPDAAPKSLVVVAKPLQNDAGEDTRVIEAPCRRPFGAPADIKSQDEDGFARFRHGIAGDTGFARFCREQNVTRPRRPTPAEAFDWLYFEATARKAGFLNFRK</sequence>
<protein>
    <submittedName>
        <fullName evidence="2">Uncharacterized protein</fullName>
    </submittedName>
</protein>
<feature type="region of interest" description="Disordered" evidence="1">
    <location>
        <begin position="430"/>
        <end position="450"/>
    </location>
</feature>
<evidence type="ECO:0000256" key="1">
    <source>
        <dbReference type="SAM" id="MobiDB-lite"/>
    </source>
</evidence>
<evidence type="ECO:0000313" key="3">
    <source>
        <dbReference type="Proteomes" id="UP001172673"/>
    </source>
</evidence>
<accession>A0AA38XDY2</accession>
<organism evidence="2 3">
    <name type="scientific">Cladophialophora chaetospira</name>
    <dbReference type="NCBI Taxonomy" id="386627"/>
    <lineage>
        <taxon>Eukaryota</taxon>
        <taxon>Fungi</taxon>
        <taxon>Dikarya</taxon>
        <taxon>Ascomycota</taxon>
        <taxon>Pezizomycotina</taxon>
        <taxon>Eurotiomycetes</taxon>
        <taxon>Chaetothyriomycetidae</taxon>
        <taxon>Chaetothyriales</taxon>
        <taxon>Herpotrichiellaceae</taxon>
        <taxon>Cladophialophora</taxon>
    </lineage>
</organism>